<evidence type="ECO:0000256" key="6">
    <source>
        <dbReference type="ARBA" id="ARBA00023163"/>
    </source>
</evidence>
<keyword evidence="11" id="KW-1185">Reference proteome</keyword>
<dbReference type="CDD" id="cd12148">
    <property type="entry name" value="fungal_TF_MHR"/>
    <property type="match status" value="1"/>
</dbReference>
<evidence type="ECO:0000256" key="1">
    <source>
        <dbReference type="ARBA" id="ARBA00004123"/>
    </source>
</evidence>
<evidence type="ECO:0000256" key="8">
    <source>
        <dbReference type="SAM" id="MobiDB-lite"/>
    </source>
</evidence>
<evidence type="ECO:0000256" key="7">
    <source>
        <dbReference type="ARBA" id="ARBA00023242"/>
    </source>
</evidence>
<feature type="compositionally biased region" description="Polar residues" evidence="8">
    <location>
        <begin position="94"/>
        <end position="103"/>
    </location>
</feature>
<dbReference type="Pfam" id="PF04082">
    <property type="entry name" value="Fungal_trans"/>
    <property type="match status" value="1"/>
</dbReference>
<dbReference type="GO" id="GO:0008270">
    <property type="term" value="F:zinc ion binding"/>
    <property type="evidence" value="ECO:0007669"/>
    <property type="project" value="InterPro"/>
</dbReference>
<dbReference type="SMART" id="SM00906">
    <property type="entry name" value="Fungal_trans"/>
    <property type="match status" value="1"/>
</dbReference>
<dbReference type="AlphaFoldDB" id="A0A0D2HCW8"/>
<dbReference type="Pfam" id="PF00172">
    <property type="entry name" value="Zn_clus"/>
    <property type="match status" value="1"/>
</dbReference>
<organism evidence="10 11">
    <name type="scientific">Cladophialophora bantiana (strain ATCC 10958 / CBS 173.52 / CDC B-1940 / NIH 8579)</name>
    <name type="common">Xylohypha bantiana</name>
    <dbReference type="NCBI Taxonomy" id="1442370"/>
    <lineage>
        <taxon>Eukaryota</taxon>
        <taxon>Fungi</taxon>
        <taxon>Dikarya</taxon>
        <taxon>Ascomycota</taxon>
        <taxon>Pezizomycotina</taxon>
        <taxon>Eurotiomycetes</taxon>
        <taxon>Chaetothyriomycetidae</taxon>
        <taxon>Chaetothyriales</taxon>
        <taxon>Herpotrichiellaceae</taxon>
        <taxon>Cladophialophora</taxon>
    </lineage>
</organism>
<evidence type="ECO:0000313" key="10">
    <source>
        <dbReference type="EMBL" id="KIW91123.1"/>
    </source>
</evidence>
<keyword evidence="7" id="KW-0539">Nucleus</keyword>
<dbReference type="GO" id="GO:0000981">
    <property type="term" value="F:DNA-binding transcription factor activity, RNA polymerase II-specific"/>
    <property type="evidence" value="ECO:0007669"/>
    <property type="project" value="InterPro"/>
</dbReference>
<dbReference type="GO" id="GO:0045944">
    <property type="term" value="P:positive regulation of transcription by RNA polymerase II"/>
    <property type="evidence" value="ECO:0007669"/>
    <property type="project" value="TreeGrafter"/>
</dbReference>
<dbReference type="Gene3D" id="4.10.240.10">
    <property type="entry name" value="Zn(2)-C6 fungal-type DNA-binding domain"/>
    <property type="match status" value="1"/>
</dbReference>
<dbReference type="SUPFAM" id="SSF57701">
    <property type="entry name" value="Zn2/Cys6 DNA-binding domain"/>
    <property type="match status" value="1"/>
</dbReference>
<evidence type="ECO:0000313" key="11">
    <source>
        <dbReference type="Proteomes" id="UP000053789"/>
    </source>
</evidence>
<proteinExistence type="predicted"/>
<dbReference type="PROSITE" id="PS00463">
    <property type="entry name" value="ZN2_CY6_FUNGAL_1"/>
    <property type="match status" value="1"/>
</dbReference>
<dbReference type="PANTHER" id="PTHR47782">
    <property type="entry name" value="ZN(II)2CYS6 TRANSCRIPTION FACTOR (EUROFUNG)-RELATED"/>
    <property type="match status" value="1"/>
</dbReference>
<feature type="domain" description="Zn(2)-C6 fungal-type" evidence="9">
    <location>
        <begin position="23"/>
        <end position="55"/>
    </location>
</feature>
<evidence type="ECO:0000256" key="2">
    <source>
        <dbReference type="ARBA" id="ARBA00022723"/>
    </source>
</evidence>
<protein>
    <recommendedName>
        <fullName evidence="9">Zn(2)-C6 fungal-type domain-containing protein</fullName>
    </recommendedName>
</protein>
<dbReference type="RefSeq" id="XP_016617792.1">
    <property type="nucleotide sequence ID" value="XM_016765747.1"/>
</dbReference>
<keyword evidence="5" id="KW-0238">DNA-binding</keyword>
<dbReference type="InterPro" id="IPR007219">
    <property type="entry name" value="XnlR_reg_dom"/>
</dbReference>
<dbReference type="PANTHER" id="PTHR47782:SF2">
    <property type="entry name" value="TRANSCRIPTION FACTOR, PUTATIVE (AFU_ORTHOLOGUE AFUA_4G12570)-RELATED"/>
    <property type="match status" value="1"/>
</dbReference>
<dbReference type="GO" id="GO:0006351">
    <property type="term" value="P:DNA-templated transcription"/>
    <property type="evidence" value="ECO:0007669"/>
    <property type="project" value="InterPro"/>
</dbReference>
<dbReference type="VEuPathDB" id="FungiDB:Z519_08017"/>
<accession>A0A0D2HCW8</accession>
<evidence type="ECO:0000259" key="9">
    <source>
        <dbReference type="PROSITE" id="PS50048"/>
    </source>
</evidence>
<reference evidence="10" key="1">
    <citation type="submission" date="2015-01" db="EMBL/GenBank/DDBJ databases">
        <title>The Genome Sequence of Cladophialophora bantiana CBS 173.52.</title>
        <authorList>
            <consortium name="The Broad Institute Genomics Platform"/>
            <person name="Cuomo C."/>
            <person name="de Hoog S."/>
            <person name="Gorbushina A."/>
            <person name="Stielow B."/>
            <person name="Teixiera M."/>
            <person name="Abouelleil A."/>
            <person name="Chapman S.B."/>
            <person name="Priest M."/>
            <person name="Young S.K."/>
            <person name="Wortman J."/>
            <person name="Nusbaum C."/>
            <person name="Birren B."/>
        </authorList>
    </citation>
    <scope>NUCLEOTIDE SEQUENCE [LARGE SCALE GENOMIC DNA]</scope>
    <source>
        <strain evidence="10">CBS 173.52</strain>
    </source>
</reference>
<comment type="subcellular location">
    <subcellularLocation>
        <location evidence="1">Nucleus</location>
    </subcellularLocation>
</comment>
<evidence type="ECO:0000256" key="3">
    <source>
        <dbReference type="ARBA" id="ARBA00022833"/>
    </source>
</evidence>
<dbReference type="OrthoDB" id="5319458at2759"/>
<keyword evidence="6" id="KW-0804">Transcription</keyword>
<keyword evidence="4" id="KW-0805">Transcription regulation</keyword>
<dbReference type="GO" id="GO:0043565">
    <property type="term" value="F:sequence-specific DNA binding"/>
    <property type="evidence" value="ECO:0007669"/>
    <property type="project" value="TreeGrafter"/>
</dbReference>
<dbReference type="HOGENOM" id="CLU_019529_0_0_1"/>
<keyword evidence="2" id="KW-0479">Metal-binding</keyword>
<dbReference type="GeneID" id="27700945"/>
<dbReference type="InterPro" id="IPR036864">
    <property type="entry name" value="Zn2-C6_fun-type_DNA-bd_sf"/>
</dbReference>
<dbReference type="Proteomes" id="UP000053789">
    <property type="component" value="Unassembled WGS sequence"/>
</dbReference>
<evidence type="ECO:0000256" key="5">
    <source>
        <dbReference type="ARBA" id="ARBA00023125"/>
    </source>
</evidence>
<keyword evidence="3" id="KW-0862">Zinc</keyword>
<dbReference type="SMART" id="SM00066">
    <property type="entry name" value="GAL4"/>
    <property type="match status" value="1"/>
</dbReference>
<dbReference type="PROSITE" id="PS50048">
    <property type="entry name" value="ZN2_CY6_FUNGAL_2"/>
    <property type="match status" value="1"/>
</dbReference>
<dbReference type="EMBL" id="KN846991">
    <property type="protein sequence ID" value="KIW91123.1"/>
    <property type="molecule type" value="Genomic_DNA"/>
</dbReference>
<dbReference type="InterPro" id="IPR001138">
    <property type="entry name" value="Zn2Cys6_DnaBD"/>
</dbReference>
<dbReference type="GO" id="GO:0005634">
    <property type="term" value="C:nucleus"/>
    <property type="evidence" value="ECO:0007669"/>
    <property type="project" value="UniProtKB-SubCell"/>
</dbReference>
<dbReference type="InterPro" id="IPR052202">
    <property type="entry name" value="Yeast_MetPath_Reg"/>
</dbReference>
<evidence type="ECO:0000256" key="4">
    <source>
        <dbReference type="ARBA" id="ARBA00023015"/>
    </source>
</evidence>
<sequence length="687" mass="76739">MTKTESIEALLSPSLRVSRPVAACARCRSAKIKCDGKLPACTACERSGKSTSCTSANDEFARGKERSYVAALEAAAQRLQKKIDVARAEAAGQRTLSGTQSVTGRPPQRRKISGARRKEASDVDELVSDFGFLTVNATSRDFHGFTSTMSFAKLLLSAAARQELPALESRGLPPRYAITPMINQYLENVYVLFPFFSETDLMSSLSRIYHESSAISSTVTPLDVWYVRLILAIAYASNSQRKGDENDKTALQHMSAARGLAGYVLHPGSIAGVQALLLLVQYSLVDPAHYDPWYLVGMAARLMVDLGLHCEPPPESKISKNTLDLRRRIFHCVYALDRLVSMSLDRAFSFTDDSASEVPLPESISDPSPSPVFLHSVKPCLYLFDIRRVQSAFYQSTRWSSRSRWPLATAATYSSSVSNDIHAWYSTIPATLSQRHLMLFNLERLYCQILVVSPNQRVPASSMTDLNKELVFEYSAQYADLLQPITQDVTWHAYLTFADISRAKYVGQKFLEVMWSDFDRLIKTTHAIREGSPLANTVPLDNGQRAAICLRKIIEILDFARHRWSMPEMREKFEQESAVLFSRLKSRQMELGTVQYPSTVNVNAPVTTNVGYGSMAGNGFPDTTAYRYDGPALGQLPSSPIYHDPVQPDMRQQAMLTPPEDYHMPTLYPMPQGSLPRRSYEFYGGRS</sequence>
<gene>
    <name evidence="10" type="ORF">Z519_08017</name>
</gene>
<name>A0A0D2HCW8_CLAB1</name>
<dbReference type="CDD" id="cd00067">
    <property type="entry name" value="GAL4"/>
    <property type="match status" value="1"/>
</dbReference>
<feature type="region of interest" description="Disordered" evidence="8">
    <location>
        <begin position="94"/>
        <end position="118"/>
    </location>
</feature>